<dbReference type="EMBL" id="BK032863">
    <property type="protein sequence ID" value="DAF64586.1"/>
    <property type="molecule type" value="Genomic_DNA"/>
</dbReference>
<name>A0A8S5TN75_9CAUD</name>
<evidence type="ECO:0000256" key="1">
    <source>
        <dbReference type="SAM" id="Phobius"/>
    </source>
</evidence>
<reference evidence="2" key="1">
    <citation type="journal article" date="2021" name="Proc. Natl. Acad. Sci. U.S.A.">
        <title>A Catalog of Tens of Thousands of Viruses from Human Metagenomes Reveals Hidden Associations with Chronic Diseases.</title>
        <authorList>
            <person name="Tisza M.J."/>
            <person name="Buck C.B."/>
        </authorList>
    </citation>
    <scope>NUCLEOTIDE SEQUENCE</scope>
    <source>
        <strain evidence="2">CtFH16</strain>
    </source>
</reference>
<keyword evidence="1" id="KW-0812">Transmembrane</keyword>
<sequence>MRYNGCKAVLPPWINQGYYRLQSMETSESTIESNKNTNHSIIKTVFKGVKVGLSVVAVYLILVVLIIIS</sequence>
<organism evidence="2">
    <name type="scientific">Siphoviridae sp. ctFH16</name>
    <dbReference type="NCBI Taxonomy" id="2827817"/>
    <lineage>
        <taxon>Viruses</taxon>
        <taxon>Duplodnaviria</taxon>
        <taxon>Heunggongvirae</taxon>
        <taxon>Uroviricota</taxon>
        <taxon>Caudoviricetes</taxon>
    </lineage>
</organism>
<feature type="transmembrane region" description="Helical" evidence="1">
    <location>
        <begin position="51"/>
        <end position="68"/>
    </location>
</feature>
<accession>A0A8S5TN75</accession>
<keyword evidence="1" id="KW-0472">Membrane</keyword>
<evidence type="ECO:0000313" key="2">
    <source>
        <dbReference type="EMBL" id="DAF64586.1"/>
    </source>
</evidence>
<protein>
    <submittedName>
        <fullName evidence="2">NADH-ubiquinone oxidoreductase B12 subunit family</fullName>
    </submittedName>
</protein>
<proteinExistence type="predicted"/>
<keyword evidence="1" id="KW-1133">Transmembrane helix</keyword>